<protein>
    <submittedName>
        <fullName evidence="3">Uncharacterized protein</fullName>
    </submittedName>
</protein>
<dbReference type="Proteomes" id="UP000887013">
    <property type="component" value="Unassembled WGS sequence"/>
</dbReference>
<dbReference type="EMBL" id="BMAW01059435">
    <property type="protein sequence ID" value="GFT21172.1"/>
    <property type="molecule type" value="Genomic_DNA"/>
</dbReference>
<comment type="caution">
    <text evidence="3">The sequence shown here is derived from an EMBL/GenBank/DDBJ whole genome shotgun (WGS) entry which is preliminary data.</text>
</comment>
<reference evidence="3" key="1">
    <citation type="submission" date="2020-08" db="EMBL/GenBank/DDBJ databases">
        <title>Multicomponent nature underlies the extraordinary mechanical properties of spider dragline silk.</title>
        <authorList>
            <person name="Kono N."/>
            <person name="Nakamura H."/>
            <person name="Mori M."/>
            <person name="Yoshida Y."/>
            <person name="Ohtoshi R."/>
            <person name="Malay A.D."/>
            <person name="Moran D.A.P."/>
            <person name="Tomita M."/>
            <person name="Numata K."/>
            <person name="Arakawa K."/>
        </authorList>
    </citation>
    <scope>NUCLEOTIDE SEQUENCE</scope>
</reference>
<dbReference type="AlphaFoldDB" id="A0A8X6QBY3"/>
<proteinExistence type="predicted"/>
<keyword evidence="5" id="KW-1185">Reference proteome</keyword>
<evidence type="ECO:0000313" key="3">
    <source>
        <dbReference type="EMBL" id="GFU18358.1"/>
    </source>
</evidence>
<sequence length="67" mass="7946">MERRIFKKLGISSYGGGGWTKLFRCDLWRFYFMCSNRVVSESRHHLLPQTAYRFISSASVKFRSEGY</sequence>
<name>A0A8X6QBY3_NEPPI</name>
<gene>
    <name evidence="2" type="ORF">NPIL_272401</name>
    <name evidence="4" type="ORF">NPIL_385301</name>
    <name evidence="3" type="ORF">NPIL_536571</name>
    <name evidence="1" type="ORF">NPIL_581861</name>
</gene>
<accession>A0A8X6QBY3</accession>
<evidence type="ECO:0000313" key="5">
    <source>
        <dbReference type="Proteomes" id="UP000887013"/>
    </source>
</evidence>
<evidence type="ECO:0000313" key="2">
    <source>
        <dbReference type="EMBL" id="GFT21172.1"/>
    </source>
</evidence>
<evidence type="ECO:0000313" key="4">
    <source>
        <dbReference type="EMBL" id="GFU61251.1"/>
    </source>
</evidence>
<evidence type="ECO:0000313" key="1">
    <source>
        <dbReference type="EMBL" id="GFT13914.1"/>
    </source>
</evidence>
<dbReference type="EMBL" id="BMAW01040853">
    <property type="protein sequence ID" value="GFU61251.1"/>
    <property type="molecule type" value="Genomic_DNA"/>
</dbReference>
<dbReference type="EMBL" id="BMAW01057986">
    <property type="protein sequence ID" value="GFT13914.1"/>
    <property type="molecule type" value="Genomic_DNA"/>
</dbReference>
<organism evidence="3 5">
    <name type="scientific">Nephila pilipes</name>
    <name type="common">Giant wood spider</name>
    <name type="synonym">Nephila maculata</name>
    <dbReference type="NCBI Taxonomy" id="299642"/>
    <lineage>
        <taxon>Eukaryota</taxon>
        <taxon>Metazoa</taxon>
        <taxon>Ecdysozoa</taxon>
        <taxon>Arthropoda</taxon>
        <taxon>Chelicerata</taxon>
        <taxon>Arachnida</taxon>
        <taxon>Araneae</taxon>
        <taxon>Araneomorphae</taxon>
        <taxon>Entelegynae</taxon>
        <taxon>Araneoidea</taxon>
        <taxon>Nephilidae</taxon>
        <taxon>Nephila</taxon>
    </lineage>
</organism>
<dbReference type="EMBL" id="BMAW01080169">
    <property type="protein sequence ID" value="GFU18358.1"/>
    <property type="molecule type" value="Genomic_DNA"/>
</dbReference>